<keyword evidence="8 19" id="KW-0808">Transferase</keyword>
<evidence type="ECO:0000256" key="9">
    <source>
        <dbReference type="ARBA" id="ARBA00022723"/>
    </source>
</evidence>
<dbReference type="GO" id="GO:0016301">
    <property type="term" value="F:kinase activity"/>
    <property type="evidence" value="ECO:0007669"/>
    <property type="project" value="UniProtKB-KW"/>
</dbReference>
<evidence type="ECO:0000256" key="6">
    <source>
        <dbReference type="ARBA" id="ARBA00012142"/>
    </source>
</evidence>
<evidence type="ECO:0000256" key="12">
    <source>
        <dbReference type="ARBA" id="ARBA00022840"/>
    </source>
</evidence>
<evidence type="ECO:0000256" key="7">
    <source>
        <dbReference type="ARBA" id="ARBA00018587"/>
    </source>
</evidence>
<dbReference type="InterPro" id="IPR011037">
    <property type="entry name" value="Pyrv_Knase-like_insert_dom_sf"/>
</dbReference>
<keyword evidence="15 19" id="KW-0324">Glycolysis</keyword>
<dbReference type="InterPro" id="IPR015813">
    <property type="entry name" value="Pyrv/PenolPyrv_kinase-like_dom"/>
</dbReference>
<evidence type="ECO:0000256" key="3">
    <source>
        <dbReference type="ARBA" id="ARBA00004997"/>
    </source>
</evidence>
<evidence type="ECO:0000256" key="1">
    <source>
        <dbReference type="ARBA" id="ARBA00001946"/>
    </source>
</evidence>
<evidence type="ECO:0000256" key="4">
    <source>
        <dbReference type="ARBA" id="ARBA00008663"/>
    </source>
</evidence>
<dbReference type="Gene3D" id="3.40.1380.20">
    <property type="entry name" value="Pyruvate kinase, C-terminal domain"/>
    <property type="match status" value="1"/>
</dbReference>
<comment type="catalytic activity">
    <reaction evidence="17 19">
        <text>pyruvate + ATP = phosphoenolpyruvate + ADP + H(+)</text>
        <dbReference type="Rhea" id="RHEA:18157"/>
        <dbReference type="ChEBI" id="CHEBI:15361"/>
        <dbReference type="ChEBI" id="CHEBI:15378"/>
        <dbReference type="ChEBI" id="CHEBI:30616"/>
        <dbReference type="ChEBI" id="CHEBI:58702"/>
        <dbReference type="ChEBI" id="CHEBI:456216"/>
        <dbReference type="EC" id="2.7.1.40"/>
    </reaction>
</comment>
<dbReference type="SUPFAM" id="SSF51621">
    <property type="entry name" value="Phosphoenolpyruvate/pyruvate domain"/>
    <property type="match status" value="1"/>
</dbReference>
<dbReference type="UniPathway" id="UPA00109">
    <property type="reaction ID" value="UER00188"/>
</dbReference>
<dbReference type="SUPFAM" id="SSF50800">
    <property type="entry name" value="PK beta-barrel domain-like"/>
    <property type="match status" value="1"/>
</dbReference>
<dbReference type="GO" id="GO:0000287">
    <property type="term" value="F:magnesium ion binding"/>
    <property type="evidence" value="ECO:0007669"/>
    <property type="project" value="UniProtKB-UniRule"/>
</dbReference>
<keyword evidence="11 19" id="KW-0418">Kinase</keyword>
<dbReference type="InterPro" id="IPR015793">
    <property type="entry name" value="Pyrv_Knase_brl"/>
</dbReference>
<keyword evidence="12" id="KW-0067">ATP-binding</keyword>
<organism evidence="22 23">
    <name type="scientific">Microlunatus parietis</name>
    <dbReference type="NCBI Taxonomy" id="682979"/>
    <lineage>
        <taxon>Bacteria</taxon>
        <taxon>Bacillati</taxon>
        <taxon>Actinomycetota</taxon>
        <taxon>Actinomycetes</taxon>
        <taxon>Propionibacteriales</taxon>
        <taxon>Propionibacteriaceae</taxon>
        <taxon>Microlunatus</taxon>
    </lineage>
</organism>
<feature type="domain" description="Pyruvate kinase C-terminal" evidence="21">
    <location>
        <begin position="354"/>
        <end position="464"/>
    </location>
</feature>
<keyword evidence="13 19" id="KW-0460">Magnesium</keyword>
<sequence>MRRAKIVCTLGPATSAPERLIELVKAGMDVARLNMSHGDYADHEHNLTGVRRAAKITGRPVGVLVDLQGPKIRLGRFAAGKEVLAYGATFTITTDDIEGDVRRCSTTYKDLPGDVKPGDTILIDDGRLTLRATSVTDTDVVTRVEVGGPISNNKGINLPGVAVSVPAMSEKDIEDLRWALRHGVDMIALSFVRNAADVDLVHKIMDEEGRRVPVIAKIEKPQAVENLDEIIDAFDAFMVARGDLGVELPLEEVPLVQKRIVTAARRWAKPVIVATQMLESMISAPRPTRAEASDVANAILDGADAVMLSGETSVGQYPVVTVETMARIVVNTEEHGLEQVHDIVWDPHTTSGVITKAAAEVAERIDAKYLVAFTHTGDSARRMSRLRSSIPVLAFTPIEATRQALTLTWGTESFLVPMVGHTDDMIRQVDKALMESGRIAEGERVVIVAGSPPGVAGHTNMVRVRRIGAPL</sequence>
<dbReference type="GO" id="GO:0005524">
    <property type="term" value="F:ATP binding"/>
    <property type="evidence" value="ECO:0007669"/>
    <property type="project" value="UniProtKB-KW"/>
</dbReference>
<comment type="subunit">
    <text evidence="5">Homotetramer.</text>
</comment>
<dbReference type="InterPro" id="IPR015795">
    <property type="entry name" value="Pyrv_Knase_C"/>
</dbReference>
<dbReference type="PANTHER" id="PTHR11817">
    <property type="entry name" value="PYRUVATE KINASE"/>
    <property type="match status" value="1"/>
</dbReference>
<dbReference type="GO" id="GO:0004743">
    <property type="term" value="F:pyruvate kinase activity"/>
    <property type="evidence" value="ECO:0007669"/>
    <property type="project" value="UniProtKB-UniRule"/>
</dbReference>
<dbReference type="InterPro" id="IPR001697">
    <property type="entry name" value="Pyr_Knase"/>
</dbReference>
<comment type="pathway">
    <text evidence="3 19">Carbohydrate degradation; glycolysis; pyruvate from D-glyceraldehyde 3-phosphate: step 5/5.</text>
</comment>
<evidence type="ECO:0000313" key="22">
    <source>
        <dbReference type="EMBL" id="NYE74884.1"/>
    </source>
</evidence>
<evidence type="ECO:0000313" key="23">
    <source>
        <dbReference type="Proteomes" id="UP000569914"/>
    </source>
</evidence>
<dbReference type="InterPro" id="IPR015806">
    <property type="entry name" value="Pyrv_Knase_insert_dom_sf"/>
</dbReference>
<dbReference type="Pfam" id="PF00224">
    <property type="entry name" value="PK"/>
    <property type="match status" value="1"/>
</dbReference>
<dbReference type="NCBIfam" id="NF004978">
    <property type="entry name" value="PRK06354.1"/>
    <property type="match status" value="1"/>
</dbReference>
<evidence type="ECO:0000256" key="18">
    <source>
        <dbReference type="NCBIfam" id="TIGR01064"/>
    </source>
</evidence>
<dbReference type="PRINTS" id="PR01050">
    <property type="entry name" value="PYRUVTKNASE"/>
</dbReference>
<evidence type="ECO:0000256" key="10">
    <source>
        <dbReference type="ARBA" id="ARBA00022741"/>
    </source>
</evidence>
<dbReference type="FunFam" id="3.40.1380.20:FF:000009">
    <property type="entry name" value="Pyruvate kinase"/>
    <property type="match status" value="1"/>
</dbReference>
<accession>A0A7Y9IES2</accession>
<dbReference type="FunFam" id="3.20.20.60:FF:000025">
    <property type="entry name" value="Pyruvate kinase"/>
    <property type="match status" value="1"/>
</dbReference>
<dbReference type="NCBIfam" id="NF004491">
    <property type="entry name" value="PRK05826.1"/>
    <property type="match status" value="1"/>
</dbReference>
<evidence type="ECO:0000256" key="14">
    <source>
        <dbReference type="ARBA" id="ARBA00022958"/>
    </source>
</evidence>
<evidence type="ECO:0000256" key="13">
    <source>
        <dbReference type="ARBA" id="ARBA00022842"/>
    </source>
</evidence>
<evidence type="ECO:0000259" key="20">
    <source>
        <dbReference type="Pfam" id="PF00224"/>
    </source>
</evidence>
<dbReference type="EMBL" id="JACCBU010000001">
    <property type="protein sequence ID" value="NYE74884.1"/>
    <property type="molecule type" value="Genomic_DNA"/>
</dbReference>
<dbReference type="RefSeq" id="WP_179757480.1">
    <property type="nucleotide sequence ID" value="NZ_JACCBU010000001.1"/>
</dbReference>
<comment type="caution">
    <text evidence="22">The sequence shown here is derived from an EMBL/GenBank/DDBJ whole genome shotgun (WGS) entry which is preliminary data.</text>
</comment>
<keyword evidence="14" id="KW-0630">Potassium</keyword>
<evidence type="ECO:0000256" key="2">
    <source>
        <dbReference type="ARBA" id="ARBA00001958"/>
    </source>
</evidence>
<dbReference type="SUPFAM" id="SSF52935">
    <property type="entry name" value="PK C-terminal domain-like"/>
    <property type="match status" value="1"/>
</dbReference>
<comment type="similarity">
    <text evidence="4 19">Belongs to the pyruvate kinase family.</text>
</comment>
<dbReference type="InterPro" id="IPR018209">
    <property type="entry name" value="Pyrv_Knase_AS"/>
</dbReference>
<comment type="cofactor">
    <cofactor evidence="1">
        <name>Mg(2+)</name>
        <dbReference type="ChEBI" id="CHEBI:18420"/>
    </cofactor>
</comment>
<proteinExistence type="inferred from homology"/>
<dbReference type="FunFam" id="2.40.33.10:FF:000001">
    <property type="entry name" value="Pyruvate kinase"/>
    <property type="match status" value="1"/>
</dbReference>
<evidence type="ECO:0000256" key="17">
    <source>
        <dbReference type="ARBA" id="ARBA00048152"/>
    </source>
</evidence>
<dbReference type="Gene3D" id="2.40.33.10">
    <property type="entry name" value="PK beta-barrel domain-like"/>
    <property type="match status" value="1"/>
</dbReference>
<dbReference type="EC" id="2.7.1.40" evidence="6 18"/>
<dbReference type="AlphaFoldDB" id="A0A7Y9IES2"/>
<dbReference type="InterPro" id="IPR036918">
    <property type="entry name" value="Pyrv_Knase_C_sf"/>
</dbReference>
<reference evidence="22 23" key="1">
    <citation type="submission" date="2020-07" db="EMBL/GenBank/DDBJ databases">
        <title>Sequencing the genomes of 1000 actinobacteria strains.</title>
        <authorList>
            <person name="Klenk H.-P."/>
        </authorList>
    </citation>
    <scope>NUCLEOTIDE SEQUENCE [LARGE SCALE GENOMIC DNA]</scope>
    <source>
        <strain evidence="22 23">DSM 22083</strain>
    </source>
</reference>
<keyword evidence="23" id="KW-1185">Reference proteome</keyword>
<evidence type="ECO:0000256" key="15">
    <source>
        <dbReference type="ARBA" id="ARBA00023152"/>
    </source>
</evidence>
<dbReference type="Proteomes" id="UP000569914">
    <property type="component" value="Unassembled WGS sequence"/>
</dbReference>
<dbReference type="Gene3D" id="3.20.20.60">
    <property type="entry name" value="Phosphoenolpyruvate-binding domains"/>
    <property type="match status" value="1"/>
</dbReference>
<dbReference type="Pfam" id="PF02887">
    <property type="entry name" value="PK_C"/>
    <property type="match status" value="1"/>
</dbReference>
<evidence type="ECO:0000256" key="5">
    <source>
        <dbReference type="ARBA" id="ARBA00011881"/>
    </source>
</evidence>
<evidence type="ECO:0000256" key="11">
    <source>
        <dbReference type="ARBA" id="ARBA00022777"/>
    </source>
</evidence>
<dbReference type="NCBIfam" id="TIGR01064">
    <property type="entry name" value="pyruv_kin"/>
    <property type="match status" value="1"/>
</dbReference>
<comment type="cofactor">
    <cofactor evidence="2">
        <name>K(+)</name>
        <dbReference type="ChEBI" id="CHEBI:29103"/>
    </cofactor>
</comment>
<keyword evidence="16 22" id="KW-0670">Pyruvate</keyword>
<name>A0A7Y9IES2_9ACTN</name>
<keyword evidence="9" id="KW-0479">Metal-binding</keyword>
<feature type="domain" description="Pyruvate kinase barrel" evidence="20">
    <location>
        <begin position="1"/>
        <end position="322"/>
    </location>
</feature>
<dbReference type="PROSITE" id="PS00110">
    <property type="entry name" value="PYRUVATE_KINASE"/>
    <property type="match status" value="1"/>
</dbReference>
<dbReference type="InterPro" id="IPR040442">
    <property type="entry name" value="Pyrv_kinase-like_dom_sf"/>
</dbReference>
<protein>
    <recommendedName>
        <fullName evidence="7 18">Pyruvate kinase</fullName>
        <ecNumber evidence="6 18">2.7.1.40</ecNumber>
    </recommendedName>
</protein>
<keyword evidence="10" id="KW-0547">Nucleotide-binding</keyword>
<dbReference type="GO" id="GO:0030955">
    <property type="term" value="F:potassium ion binding"/>
    <property type="evidence" value="ECO:0007669"/>
    <property type="project" value="UniProtKB-UniRule"/>
</dbReference>
<evidence type="ECO:0000256" key="16">
    <source>
        <dbReference type="ARBA" id="ARBA00023317"/>
    </source>
</evidence>
<evidence type="ECO:0000256" key="19">
    <source>
        <dbReference type="RuleBase" id="RU000504"/>
    </source>
</evidence>
<evidence type="ECO:0000259" key="21">
    <source>
        <dbReference type="Pfam" id="PF02887"/>
    </source>
</evidence>
<dbReference type="NCBIfam" id="NF004886">
    <property type="entry name" value="PRK06247.1"/>
    <property type="match status" value="1"/>
</dbReference>
<gene>
    <name evidence="22" type="ORF">BKA15_006213</name>
</gene>
<evidence type="ECO:0000256" key="8">
    <source>
        <dbReference type="ARBA" id="ARBA00022679"/>
    </source>
</evidence>